<dbReference type="Proteomes" id="UP001500298">
    <property type="component" value="Unassembled WGS sequence"/>
</dbReference>
<keyword evidence="5" id="KW-1185">Reference proteome</keyword>
<reference evidence="5" key="1">
    <citation type="journal article" date="2019" name="Int. J. Syst. Evol. Microbiol.">
        <title>The Global Catalogue of Microorganisms (GCM) 10K type strain sequencing project: providing services to taxonomists for standard genome sequencing and annotation.</title>
        <authorList>
            <consortium name="The Broad Institute Genomics Platform"/>
            <consortium name="The Broad Institute Genome Sequencing Center for Infectious Disease"/>
            <person name="Wu L."/>
            <person name="Ma J."/>
        </authorList>
    </citation>
    <scope>NUCLEOTIDE SEQUENCE [LARGE SCALE GENOMIC DNA]</scope>
    <source>
        <strain evidence="5">JCM 18326</strain>
    </source>
</reference>
<comment type="caution">
    <text evidence="4">The sequence shown here is derived from an EMBL/GenBank/DDBJ whole genome shotgun (WGS) entry which is preliminary data.</text>
</comment>
<dbReference type="Pfam" id="PF00072">
    <property type="entry name" value="Response_reg"/>
    <property type="match status" value="1"/>
</dbReference>
<keyword evidence="1 2" id="KW-0597">Phosphoprotein</keyword>
<evidence type="ECO:0000256" key="1">
    <source>
        <dbReference type="ARBA" id="ARBA00022553"/>
    </source>
</evidence>
<evidence type="ECO:0000313" key="5">
    <source>
        <dbReference type="Proteomes" id="UP001500298"/>
    </source>
</evidence>
<proteinExistence type="predicted"/>
<accession>A0ABP9D310</accession>
<gene>
    <name evidence="4" type="ORF">GCM10023331_05090</name>
</gene>
<name>A0ABP9D310_9BACT</name>
<protein>
    <submittedName>
        <fullName evidence="4">Response regulator transcription factor</fullName>
    </submittedName>
</protein>
<dbReference type="CDD" id="cd17574">
    <property type="entry name" value="REC_OmpR"/>
    <property type="match status" value="1"/>
</dbReference>
<dbReference type="SUPFAM" id="SSF47384">
    <property type="entry name" value="Homodimeric domain of signal transducing histidine kinase"/>
    <property type="match status" value="1"/>
</dbReference>
<evidence type="ECO:0000313" key="4">
    <source>
        <dbReference type="EMBL" id="GAA4823613.1"/>
    </source>
</evidence>
<evidence type="ECO:0000259" key="3">
    <source>
        <dbReference type="PROSITE" id="PS50110"/>
    </source>
</evidence>
<feature type="modified residue" description="4-aspartylphosphate" evidence="2">
    <location>
        <position position="55"/>
    </location>
</feature>
<evidence type="ECO:0000256" key="2">
    <source>
        <dbReference type="PROSITE-ProRule" id="PRU00169"/>
    </source>
</evidence>
<dbReference type="SUPFAM" id="SSF52172">
    <property type="entry name" value="CheY-like"/>
    <property type="match status" value="1"/>
</dbReference>
<feature type="domain" description="Response regulatory" evidence="3">
    <location>
        <begin position="5"/>
        <end position="122"/>
    </location>
</feature>
<dbReference type="Gene3D" id="3.40.50.2300">
    <property type="match status" value="1"/>
</dbReference>
<dbReference type="InterPro" id="IPR011006">
    <property type="entry name" value="CheY-like_superfamily"/>
</dbReference>
<dbReference type="EMBL" id="BAABJX010000010">
    <property type="protein sequence ID" value="GAA4823613.1"/>
    <property type="molecule type" value="Genomic_DNA"/>
</dbReference>
<dbReference type="PROSITE" id="PS50110">
    <property type="entry name" value="RESPONSE_REGULATORY"/>
    <property type="match status" value="1"/>
</dbReference>
<dbReference type="PANTHER" id="PTHR43547:SF2">
    <property type="entry name" value="HYBRID SIGNAL TRANSDUCTION HISTIDINE KINASE C"/>
    <property type="match status" value="1"/>
</dbReference>
<dbReference type="InterPro" id="IPR036097">
    <property type="entry name" value="HisK_dim/P_sf"/>
</dbReference>
<dbReference type="InterPro" id="IPR001789">
    <property type="entry name" value="Sig_transdc_resp-reg_receiver"/>
</dbReference>
<dbReference type="PANTHER" id="PTHR43547">
    <property type="entry name" value="TWO-COMPONENT HISTIDINE KINASE"/>
    <property type="match status" value="1"/>
</dbReference>
<dbReference type="RefSeq" id="WP_345368939.1">
    <property type="nucleotide sequence ID" value="NZ_BAABJX010000010.1"/>
</dbReference>
<sequence>MSKHKVLVIEDEDYLRESLIDMLNFSGEYEVSTARDGLEGIHQIKEVKPDLILCDVMMPRLDGYGVLEYVRSHRTLTNTPFIFLTAKSSLKDIRKGMNQSADDYITKPFEYEDLYDAMTTRLNRIDKIKNEVTELVHETVDRLGSLRGISEQEYQSIEEIRRLKILLDMKNEALDQYCHLNSHKVRGPLCRIMGLIKLMENGEEQSGQLFDMIRESSYELDEVVKEINTVLADAAIST</sequence>
<organism evidence="4 5">
    <name type="scientific">Algivirga pacifica</name>
    <dbReference type="NCBI Taxonomy" id="1162670"/>
    <lineage>
        <taxon>Bacteria</taxon>
        <taxon>Pseudomonadati</taxon>
        <taxon>Bacteroidota</taxon>
        <taxon>Cytophagia</taxon>
        <taxon>Cytophagales</taxon>
        <taxon>Flammeovirgaceae</taxon>
        <taxon>Algivirga</taxon>
    </lineage>
</organism>
<dbReference type="SMART" id="SM00448">
    <property type="entry name" value="REC"/>
    <property type="match status" value="1"/>
</dbReference>